<feature type="transmembrane region" description="Helical" evidence="1">
    <location>
        <begin position="204"/>
        <end position="223"/>
    </location>
</feature>
<gene>
    <name evidence="2" type="ORF">H9645_05345</name>
</gene>
<dbReference type="EMBL" id="JACSQJ010000002">
    <property type="protein sequence ID" value="MBD7987449.1"/>
    <property type="molecule type" value="Genomic_DNA"/>
</dbReference>
<accession>A0ABR8UIK1</accession>
<evidence type="ECO:0000313" key="3">
    <source>
        <dbReference type="Proteomes" id="UP000647183"/>
    </source>
</evidence>
<comment type="caution">
    <text evidence="2">The sequence shown here is derived from an EMBL/GenBank/DDBJ whole genome shotgun (WGS) entry which is preliminary data.</text>
</comment>
<keyword evidence="1" id="KW-0812">Transmembrane</keyword>
<feature type="transmembrane region" description="Helical" evidence="1">
    <location>
        <begin position="13"/>
        <end position="35"/>
    </location>
</feature>
<sequence length="277" mass="31090">MELKQNPFSLYDFLGYFTPGAILLYIAGYFGKIIWPGAPTFHDVAAQAGLEKAEAYVPFVLFAYAIGHLLSFVSSVTIERYSIWAMGYPSKYLLGVSQAGYFHSDRHPAVRAVIRSAVFALILPISLMDLVLGRLLGMRDLYAKPLDDLLIQIIREKVYKLIQVVGGVENPAQHGKAYGTDFFRFAYHYAVENAPHHLPKMQNYVALFGFLRNMSLIVVIAFWPTAYAVVKGLVAWPALLALAVVSYLCFMAFVKFYRRFCLEALMATAVSYNRPAT</sequence>
<feature type="transmembrane region" description="Helical" evidence="1">
    <location>
        <begin position="235"/>
        <end position="257"/>
    </location>
</feature>
<evidence type="ECO:0000256" key="1">
    <source>
        <dbReference type="SAM" id="Phobius"/>
    </source>
</evidence>
<keyword evidence="3" id="KW-1185">Reference proteome</keyword>
<reference evidence="2 3" key="1">
    <citation type="submission" date="2020-08" db="EMBL/GenBank/DDBJ databases">
        <title>A Genomic Blueprint of the Chicken Gut Microbiome.</title>
        <authorList>
            <person name="Gilroy R."/>
            <person name="Ravi A."/>
            <person name="Getino M."/>
            <person name="Pursley I."/>
            <person name="Horton D.L."/>
            <person name="Alikhan N.-F."/>
            <person name="Baker D."/>
            <person name="Gharbi K."/>
            <person name="Hall N."/>
            <person name="Watson M."/>
            <person name="Adriaenssens E.M."/>
            <person name="Foster-Nyarko E."/>
            <person name="Jarju S."/>
            <person name="Secka A."/>
            <person name="Antonio M."/>
            <person name="Oren A."/>
            <person name="Chaudhuri R."/>
            <person name="La Ragione R.M."/>
            <person name="Hildebrand F."/>
            <person name="Pallen M.J."/>
        </authorList>
    </citation>
    <scope>NUCLEOTIDE SEQUENCE [LARGE SCALE GENOMIC DNA]</scope>
    <source>
        <strain evidence="2 3">Sa2BVA3</strain>
    </source>
</reference>
<dbReference type="Proteomes" id="UP000647183">
    <property type="component" value="Unassembled WGS sequence"/>
</dbReference>
<organism evidence="2 3">
    <name type="scientific">Luteimonas colneyensis</name>
    <dbReference type="NCBI Taxonomy" id="2762230"/>
    <lineage>
        <taxon>Bacteria</taxon>
        <taxon>Pseudomonadati</taxon>
        <taxon>Pseudomonadota</taxon>
        <taxon>Gammaproteobacteria</taxon>
        <taxon>Lysobacterales</taxon>
        <taxon>Lysobacteraceae</taxon>
        <taxon>Luteimonas</taxon>
    </lineage>
</organism>
<feature type="transmembrane region" description="Helical" evidence="1">
    <location>
        <begin position="56"/>
        <end position="78"/>
    </location>
</feature>
<proteinExistence type="predicted"/>
<keyword evidence="1" id="KW-0472">Membrane</keyword>
<evidence type="ECO:0000313" key="2">
    <source>
        <dbReference type="EMBL" id="MBD7987449.1"/>
    </source>
</evidence>
<keyword evidence="1" id="KW-1133">Transmembrane helix</keyword>
<protein>
    <submittedName>
        <fullName evidence="2">Uncharacterized protein</fullName>
    </submittedName>
</protein>
<name>A0ABR8UIK1_9GAMM</name>
<dbReference type="RefSeq" id="WP_191728694.1">
    <property type="nucleotide sequence ID" value="NZ_JACSQJ010000002.1"/>
</dbReference>